<evidence type="ECO:0000313" key="22">
    <source>
        <dbReference type="Proteomes" id="UP000076865"/>
    </source>
</evidence>
<dbReference type="GO" id="GO:0006655">
    <property type="term" value="P:phosphatidylglycerol biosynthetic process"/>
    <property type="evidence" value="ECO:0007669"/>
    <property type="project" value="UniProtKB-UniPathway"/>
</dbReference>
<dbReference type="UniPathway" id="UPA00084">
    <property type="reaction ID" value="UER00503"/>
</dbReference>
<gene>
    <name evidence="21" type="primary">pgsA</name>
    <name evidence="21" type="ORF">GFC30_1588</name>
</gene>
<dbReference type="InterPro" id="IPR000462">
    <property type="entry name" value="CDP-OH_P_trans"/>
</dbReference>
<keyword evidence="9" id="KW-0444">Lipid biosynthesis</keyword>
<evidence type="ECO:0000256" key="6">
    <source>
        <dbReference type="ARBA" id="ARBA00013170"/>
    </source>
</evidence>
<dbReference type="PROSITE" id="PS00379">
    <property type="entry name" value="CDP_ALCOHOL_P_TRANSF"/>
    <property type="match status" value="1"/>
</dbReference>
<evidence type="ECO:0000256" key="15">
    <source>
        <dbReference type="ARBA" id="ARBA00023209"/>
    </source>
</evidence>
<evidence type="ECO:0000256" key="16">
    <source>
        <dbReference type="ARBA" id="ARBA00023264"/>
    </source>
</evidence>
<proteinExistence type="inferred from homology"/>
<evidence type="ECO:0000256" key="17">
    <source>
        <dbReference type="ARBA" id="ARBA00048586"/>
    </source>
</evidence>
<evidence type="ECO:0000256" key="19">
    <source>
        <dbReference type="RuleBase" id="RU003750"/>
    </source>
</evidence>
<evidence type="ECO:0000256" key="12">
    <source>
        <dbReference type="ARBA" id="ARBA00022989"/>
    </source>
</evidence>
<dbReference type="Proteomes" id="UP000076865">
    <property type="component" value="Chromosome"/>
</dbReference>
<comment type="subcellular location">
    <subcellularLocation>
        <location evidence="2">Cell membrane</location>
        <topology evidence="2">Multi-pass membrane protein</topology>
    </subcellularLocation>
</comment>
<evidence type="ECO:0000256" key="4">
    <source>
        <dbReference type="ARBA" id="ARBA00005189"/>
    </source>
</evidence>
<dbReference type="InterPro" id="IPR050324">
    <property type="entry name" value="CDP-alcohol_PTase-I"/>
</dbReference>
<keyword evidence="22" id="KW-1185">Reference proteome</keyword>
<dbReference type="InterPro" id="IPR004570">
    <property type="entry name" value="Phosphatidylglycerol_P_synth"/>
</dbReference>
<comment type="pathway">
    <text evidence="4">Lipid metabolism.</text>
</comment>
<feature type="transmembrane region" description="Helical" evidence="20">
    <location>
        <begin position="41"/>
        <end position="63"/>
    </location>
</feature>
<dbReference type="PATRIC" id="fig|294699.3.peg.1612"/>
<evidence type="ECO:0000256" key="20">
    <source>
        <dbReference type="SAM" id="Phobius"/>
    </source>
</evidence>
<keyword evidence="11 20" id="KW-0812">Transmembrane</keyword>
<keyword evidence="10 19" id="KW-0808">Transferase</keyword>
<evidence type="ECO:0000313" key="21">
    <source>
        <dbReference type="EMBL" id="ANB60724.1"/>
    </source>
</evidence>
<comment type="catalytic activity">
    <reaction evidence="17">
        <text>a CDP-1,2-diacyl-sn-glycerol + sn-glycerol 3-phosphate = a 1,2-diacyl-sn-glycero-3-phospho-(1'-sn-glycero-3'-phosphate) + CMP + H(+)</text>
        <dbReference type="Rhea" id="RHEA:12593"/>
        <dbReference type="ChEBI" id="CHEBI:15378"/>
        <dbReference type="ChEBI" id="CHEBI:57597"/>
        <dbReference type="ChEBI" id="CHEBI:58332"/>
        <dbReference type="ChEBI" id="CHEBI:60110"/>
        <dbReference type="ChEBI" id="CHEBI:60377"/>
        <dbReference type="EC" id="2.7.8.5"/>
    </reaction>
</comment>
<keyword evidence="16" id="KW-1208">Phospholipid metabolism</keyword>
<dbReference type="EC" id="2.7.8.5" evidence="6 18"/>
<dbReference type="Pfam" id="PF01066">
    <property type="entry name" value="CDP-OH_P_transf"/>
    <property type="match status" value="1"/>
</dbReference>
<comment type="function">
    <text evidence="1">This protein catalyzes the committed step to the synthesis of the acidic phospholipids.</text>
</comment>
<dbReference type="Gene3D" id="1.20.120.1760">
    <property type="match status" value="1"/>
</dbReference>
<dbReference type="AlphaFoldDB" id="A0A167TH62"/>
<dbReference type="EMBL" id="CP015438">
    <property type="protein sequence ID" value="ANB60724.1"/>
    <property type="molecule type" value="Genomic_DNA"/>
</dbReference>
<evidence type="ECO:0000256" key="5">
    <source>
        <dbReference type="ARBA" id="ARBA00010441"/>
    </source>
</evidence>
<name>A0A167TH62_9BACL</name>
<evidence type="ECO:0000256" key="11">
    <source>
        <dbReference type="ARBA" id="ARBA00022692"/>
    </source>
</evidence>
<comment type="similarity">
    <text evidence="5 19">Belongs to the CDP-alcohol phosphatidyltransferase class-I family.</text>
</comment>
<organism evidence="21 22">
    <name type="scientific">Anoxybacteroides amylolyticum</name>
    <dbReference type="NCBI Taxonomy" id="294699"/>
    <lineage>
        <taxon>Bacteria</taxon>
        <taxon>Bacillati</taxon>
        <taxon>Bacillota</taxon>
        <taxon>Bacilli</taxon>
        <taxon>Bacillales</taxon>
        <taxon>Anoxybacillaceae</taxon>
        <taxon>Anoxybacteroides</taxon>
    </lineage>
</organism>
<feature type="transmembrane region" description="Helical" evidence="20">
    <location>
        <begin position="155"/>
        <end position="176"/>
    </location>
</feature>
<evidence type="ECO:0000256" key="1">
    <source>
        <dbReference type="ARBA" id="ARBA00003973"/>
    </source>
</evidence>
<dbReference type="GO" id="GO:0005886">
    <property type="term" value="C:plasma membrane"/>
    <property type="evidence" value="ECO:0007669"/>
    <property type="project" value="UniProtKB-SubCell"/>
</dbReference>
<dbReference type="InterPro" id="IPR048254">
    <property type="entry name" value="CDP_ALCOHOL_P_TRANSF_CS"/>
</dbReference>
<dbReference type="PANTHER" id="PTHR14269:SF62">
    <property type="entry name" value="CDP-DIACYLGLYCEROL--GLYCEROL-3-PHOSPHATE 3-PHOSPHATIDYLTRANSFERASE 1, CHLOROPLASTIC"/>
    <property type="match status" value="1"/>
</dbReference>
<evidence type="ECO:0000256" key="9">
    <source>
        <dbReference type="ARBA" id="ARBA00022516"/>
    </source>
</evidence>
<dbReference type="FunFam" id="1.20.120.1760:FF:000004">
    <property type="entry name" value="CDP-diacylglycerol--glycerol-3-phosphate 3-phosphatidyltransferase"/>
    <property type="match status" value="1"/>
</dbReference>
<dbReference type="GO" id="GO:0008444">
    <property type="term" value="F:CDP-diacylglycerol-glycerol-3-phosphate 3-phosphatidyltransferase activity"/>
    <property type="evidence" value="ECO:0007669"/>
    <property type="project" value="UniProtKB-UniRule"/>
</dbReference>
<keyword evidence="12 20" id="KW-1133">Transmembrane helix</keyword>
<evidence type="ECO:0000256" key="7">
    <source>
        <dbReference type="ARBA" id="ARBA00014944"/>
    </source>
</evidence>
<keyword evidence="14 20" id="KW-0472">Membrane</keyword>
<comment type="pathway">
    <text evidence="3">Phospholipid metabolism; phosphatidylglycerol biosynthesis; phosphatidylglycerol from CDP-diacylglycerol: step 1/2.</text>
</comment>
<evidence type="ECO:0000256" key="18">
    <source>
        <dbReference type="NCBIfam" id="TIGR00560"/>
    </source>
</evidence>
<evidence type="ECO:0000256" key="3">
    <source>
        <dbReference type="ARBA" id="ARBA00005042"/>
    </source>
</evidence>
<dbReference type="KEGG" id="aamy:GFC30_1588"/>
<reference evidence="21 22" key="1">
    <citation type="journal article" date="2006" name="Syst. Appl. Microbiol.">
        <title>Anoxybacillus amylolyticus sp. nov., a thermophilic amylase producing bacterium isolated from Mount Rittmann (Antarctica).</title>
        <authorList>
            <person name="Poli A."/>
            <person name="Esposito E."/>
            <person name="Lama L."/>
            <person name="Orlando P."/>
            <person name="Nicolaus G."/>
            <person name="de Appolonia F."/>
            <person name="Gambacorta A."/>
            <person name="Nicolaus B."/>
        </authorList>
    </citation>
    <scope>NUCLEOTIDE SEQUENCE [LARGE SCALE GENOMIC DNA]</scope>
    <source>
        <strain evidence="21 22">DSM 15939</strain>
    </source>
</reference>
<keyword evidence="8" id="KW-1003">Cell membrane</keyword>
<evidence type="ECO:0000256" key="14">
    <source>
        <dbReference type="ARBA" id="ARBA00023136"/>
    </source>
</evidence>
<accession>A0A167TH62</accession>
<feature type="transmembrane region" description="Helical" evidence="20">
    <location>
        <begin position="9"/>
        <end position="29"/>
    </location>
</feature>
<evidence type="ECO:0000256" key="13">
    <source>
        <dbReference type="ARBA" id="ARBA00023098"/>
    </source>
</evidence>
<evidence type="ECO:0000256" key="2">
    <source>
        <dbReference type="ARBA" id="ARBA00004651"/>
    </source>
</evidence>
<dbReference type="NCBIfam" id="TIGR00560">
    <property type="entry name" value="pgsA"/>
    <property type="match status" value="1"/>
</dbReference>
<protein>
    <recommendedName>
        <fullName evidence="7 18">CDP-diacylglycerol--glycerol-3-phosphate 3-phosphatidyltransferase</fullName>
        <ecNumber evidence="6 18">2.7.8.5</ecNumber>
    </recommendedName>
</protein>
<dbReference type="PANTHER" id="PTHR14269">
    <property type="entry name" value="CDP-DIACYLGLYCEROL--GLYCEROL-3-PHOSPHATE 3-PHOSPHATIDYLTRANSFERASE-RELATED"/>
    <property type="match status" value="1"/>
</dbReference>
<evidence type="ECO:0000256" key="10">
    <source>
        <dbReference type="ARBA" id="ARBA00022679"/>
    </source>
</evidence>
<sequence length="193" mass="21528">MVNLPNKITVARITLIPLFLLVMVVPFHWGTVDMGTESVPVTHLVGAAIFIIASATDWLDGYYARKYQLITNLGKFLDPLADKLLVSAALIVLVELHYAPAWMVIVIISREFAVTGLRLVLAGEGEVVAANMLGKIKTWTQIVAISALLLHNWPFAYFSFPFADLALWVAVIFTIWSGWDYFAKNKHAFLHSK</sequence>
<dbReference type="PIRSF" id="PIRSF000847">
    <property type="entry name" value="Phos_ph_gly_syn"/>
    <property type="match status" value="1"/>
</dbReference>
<keyword evidence="13" id="KW-0443">Lipid metabolism</keyword>
<dbReference type="InterPro" id="IPR043130">
    <property type="entry name" value="CDP-OH_PTrfase_TM_dom"/>
</dbReference>
<feature type="transmembrane region" description="Helical" evidence="20">
    <location>
        <begin position="84"/>
        <end position="108"/>
    </location>
</feature>
<keyword evidence="15" id="KW-0594">Phospholipid biosynthesis</keyword>
<evidence type="ECO:0000256" key="8">
    <source>
        <dbReference type="ARBA" id="ARBA00022475"/>
    </source>
</evidence>